<proteinExistence type="predicted"/>
<dbReference type="EMBL" id="QPKB01000001">
    <property type="protein sequence ID" value="RWR74353.1"/>
    <property type="molecule type" value="Genomic_DNA"/>
</dbReference>
<organism evidence="1 2">
    <name type="scientific">Cinnamomum micranthum f. kanehirae</name>
    <dbReference type="NCBI Taxonomy" id="337451"/>
    <lineage>
        <taxon>Eukaryota</taxon>
        <taxon>Viridiplantae</taxon>
        <taxon>Streptophyta</taxon>
        <taxon>Embryophyta</taxon>
        <taxon>Tracheophyta</taxon>
        <taxon>Spermatophyta</taxon>
        <taxon>Magnoliopsida</taxon>
        <taxon>Magnoliidae</taxon>
        <taxon>Laurales</taxon>
        <taxon>Lauraceae</taxon>
        <taxon>Cinnamomum</taxon>
    </lineage>
</organism>
<name>A0A443N765_9MAGN</name>
<evidence type="ECO:0000313" key="1">
    <source>
        <dbReference type="EMBL" id="RWR74353.1"/>
    </source>
</evidence>
<gene>
    <name evidence="1" type="ORF">CKAN_00268000</name>
</gene>
<reference evidence="1 2" key="1">
    <citation type="journal article" date="2019" name="Nat. Plants">
        <title>Stout camphor tree genome fills gaps in understanding of flowering plant genome evolution.</title>
        <authorList>
            <person name="Chaw S.M."/>
            <person name="Liu Y.C."/>
            <person name="Wu Y.W."/>
            <person name="Wang H.Y."/>
            <person name="Lin C.I."/>
            <person name="Wu C.S."/>
            <person name="Ke H.M."/>
            <person name="Chang L.Y."/>
            <person name="Hsu C.Y."/>
            <person name="Yang H.T."/>
            <person name="Sudianto E."/>
            <person name="Hsu M.H."/>
            <person name="Wu K.P."/>
            <person name="Wang L.N."/>
            <person name="Leebens-Mack J.H."/>
            <person name="Tsai I.J."/>
        </authorList>
    </citation>
    <scope>NUCLEOTIDE SEQUENCE [LARGE SCALE GENOMIC DNA]</scope>
    <source>
        <strain evidence="2">cv. Chaw 1501</strain>
        <tissue evidence="1">Young leaves</tissue>
    </source>
</reference>
<dbReference type="Proteomes" id="UP000283530">
    <property type="component" value="Unassembled WGS sequence"/>
</dbReference>
<dbReference type="AlphaFoldDB" id="A0A443N765"/>
<protein>
    <submittedName>
        <fullName evidence="1">Uncharacterized protein</fullName>
    </submittedName>
</protein>
<keyword evidence="2" id="KW-1185">Reference proteome</keyword>
<sequence>MQNITRSLKMGASGKGESVLRLVHPGGFMEIHRRPVKASEVIEKNPRHCVTRPDVFKFPWIVVSPDSILEPGNVFYIVPNHTIYSLLQAHGSSAKLKPRRGLGEDLSREALNLNPPLNPPAESALDDCHFYHVYYASMPFVVWEWDPMKFRSRRLQSLVTVSKCACSCSYKRKIFTSPKRKRKRKSCTLPMPCTCRSMSFWPPL</sequence>
<dbReference type="InterPro" id="IPR025322">
    <property type="entry name" value="PADRE_dom"/>
</dbReference>
<dbReference type="Pfam" id="PF14009">
    <property type="entry name" value="PADRE"/>
    <property type="match status" value="1"/>
</dbReference>
<comment type="caution">
    <text evidence="1">The sequence shown here is derived from an EMBL/GenBank/DDBJ whole genome shotgun (WGS) entry which is preliminary data.</text>
</comment>
<evidence type="ECO:0000313" key="2">
    <source>
        <dbReference type="Proteomes" id="UP000283530"/>
    </source>
</evidence>
<accession>A0A443N765</accession>
<dbReference type="OrthoDB" id="839271at2759"/>
<dbReference type="PANTHER" id="PTHR33052">
    <property type="entry name" value="DUF4228 DOMAIN PROTEIN-RELATED"/>
    <property type="match status" value="1"/>
</dbReference>